<sequence length="1513" mass="167815">MISTNRSFWFVLTLCITEAVFVSAIPPRDDFPECLTSGINYASRPNQVGNSARVSCDSRGGADPLPTLVLMRGTEVLNGTREDDDRQELSRISYAWQMSWMDNGATITCQETHPELPEPRYCEIEPMRVSHPPVIFITPDDIIQVSMGQSLTLTCEAIASPGISDIEWRFDDSTDLPDELRYEITTDTELTLTITNFQPSDLLYTLSCWAKNTKGRTSHVVELVDLSYPLPDYPKCTSTDLDVNDYYYTDTYNKRWTSTYSLTLDKDDNGITFTCTETHPRLYFPRTCTIGPINVQYMPIVTLNPTSKEAGIGDTVFSTCTATGNPLPSSVQWYFNGVTMVPDTRYVVSSSASTSSLTIYGLQRKDFDQSITCRATNTIGTRTVYFSLTSEPTTTIPTTTVSDSIPYDGFPDCTYYPNSLILIEGTTVSLQCESRGGDVPSELTWAQDTSPITGLFSIDLSNKIWINTYDFIVTQDDNGAIFICSESHPNLPDIRTCTIGPLNIQYKPVVTVDPEIYQASLGDTVSFYCQAFSNPLAMVQWYVNGVPQLPYRYTASSGTLTINNVKQSDVNNMIRCHATNTIGTTFKEVRLLLSAVTTIPTTTQDLDIPYPNYPQCSIQGLNTAPSINIVGSQIEITCESRGGNTPPQLVWKQSGGELDASCNNNIASATWTCTHIRTLKRSDNNVVLTCEETHPQLQQTRSCYIGPLNVVYPPFLVINPQQVEARNGELLIFTCVAEGNPRITNHEWYFNGETTNPDPARYTINSDSGILYLTIYNVQHGDALQTISCRASNQYGTTSTNIRIDFLQPTMLPTTTEEGSDKPIEGYPVCTTSGILSQMNIAGTNVSITCESRGGSEPSQLRLKRWNVDLEAEINNDLVNSIWQSSFAWTLDWEDNGALFSCRETHPNLAGERICTIGPLNVGYSPKVTIEPRSMQANLGDVISATCSVISHPSVTSLKWLFNGETTLPDSDRYIISETNSIVWLTIMGIQRSDFSITIMCAATNSISTTLEPVLLQPAFTVTSEAPVIVTMPTEEPTLPNNPSCSSDGIRHGNQPNMAGDTVVIMCQYPSGYQSPELDWFRNDELLEINSVLDYVNNVWTKQYRWVLSPQDNRMIFTCKLTHPGLSESGSCQIGPINVEFAPIITISPIEITVVFGQNVVFQCESEGNPQPLTYLWTFDGDSRIPDNARYSTTLHEGGIMLSIQNVNQEDVLKNIACEAGNQIGITVAFIHMEILQTMSTTWSMVFTEKLSTTPSQYITGIKPPDSGYPLCTADGIRMDNTPNIAGSTVGITCESRGGYPAPNLEFKRTGEILNSSLTLDSGNNRWKITYEWELSSLDNYQTITCSESHPSRQRPRTCSIGPIIVAHPPTVLVDPQVVVCKLGMKLLINCKASGNPSQIQQIRWLFDGTDNVPDPDRFFRSTDQQYIWLTIIDIEEIDFSYRISCQARNSVGSSTVNVHLIPPANITIPTRKPVITIKYPDTGRKLTNGGTPTSHSYFLFLFSCFVMSIASR</sequence>
<gene>
    <name evidence="7" type="primary">LOC102804026</name>
</gene>
<dbReference type="Pfam" id="PF08205">
    <property type="entry name" value="C2-set_2"/>
    <property type="match status" value="3"/>
</dbReference>
<feature type="domain" description="Ig-like" evidence="5">
    <location>
        <begin position="1370"/>
        <end position="1458"/>
    </location>
</feature>
<feature type="domain" description="Ig-like" evidence="5">
    <location>
        <begin position="133"/>
        <end position="227"/>
    </location>
</feature>
<feature type="chain" id="PRO_5047039734" evidence="4">
    <location>
        <begin position="25"/>
        <end position="1513"/>
    </location>
</feature>
<proteinExistence type="predicted"/>
<dbReference type="InterPro" id="IPR013162">
    <property type="entry name" value="CD80_C2-set"/>
</dbReference>
<name>A0ABM0LUR4_SACKO</name>
<dbReference type="SUPFAM" id="SSF48726">
    <property type="entry name" value="Immunoglobulin"/>
    <property type="match status" value="12"/>
</dbReference>
<dbReference type="CDD" id="cd00096">
    <property type="entry name" value="Ig"/>
    <property type="match status" value="1"/>
</dbReference>
<dbReference type="Gene3D" id="2.60.40.10">
    <property type="entry name" value="Immunoglobulins"/>
    <property type="match status" value="12"/>
</dbReference>
<evidence type="ECO:0000313" key="7">
    <source>
        <dbReference type="RefSeq" id="XP_006811505.1"/>
    </source>
</evidence>
<feature type="signal peptide" evidence="4">
    <location>
        <begin position="1"/>
        <end position="24"/>
    </location>
</feature>
<feature type="domain" description="Ig-like" evidence="5">
    <location>
        <begin position="299"/>
        <end position="389"/>
    </location>
</feature>
<feature type="domain" description="Ig-like" evidence="5">
    <location>
        <begin position="508"/>
        <end position="594"/>
    </location>
</feature>
<dbReference type="Proteomes" id="UP000694865">
    <property type="component" value="Unplaced"/>
</dbReference>
<protein>
    <submittedName>
        <fullName evidence="7">Hemicentin-1-like</fullName>
    </submittedName>
</protein>
<reference evidence="7" key="1">
    <citation type="submission" date="2025-08" db="UniProtKB">
        <authorList>
            <consortium name="RefSeq"/>
        </authorList>
    </citation>
    <scope>IDENTIFICATION</scope>
    <source>
        <tissue evidence="7">Testes</tissue>
    </source>
</reference>
<dbReference type="InterPro" id="IPR003598">
    <property type="entry name" value="Ig_sub2"/>
</dbReference>
<organism evidence="6 7">
    <name type="scientific">Saccoglossus kowalevskii</name>
    <name type="common">Acorn worm</name>
    <dbReference type="NCBI Taxonomy" id="10224"/>
    <lineage>
        <taxon>Eukaryota</taxon>
        <taxon>Metazoa</taxon>
        <taxon>Hemichordata</taxon>
        <taxon>Enteropneusta</taxon>
        <taxon>Harrimaniidae</taxon>
        <taxon>Saccoglossus</taxon>
    </lineage>
</organism>
<dbReference type="InterPro" id="IPR036179">
    <property type="entry name" value="Ig-like_dom_sf"/>
</dbReference>
<feature type="domain" description="Ig-like" evidence="5">
    <location>
        <begin position="714"/>
        <end position="805"/>
    </location>
</feature>
<feature type="domain" description="Ig-like" evidence="5">
    <location>
        <begin position="926"/>
        <end position="1012"/>
    </location>
</feature>
<evidence type="ECO:0000256" key="4">
    <source>
        <dbReference type="SAM" id="SignalP"/>
    </source>
</evidence>
<dbReference type="InterPro" id="IPR013783">
    <property type="entry name" value="Ig-like_fold"/>
</dbReference>
<feature type="domain" description="Ig-like" evidence="5">
    <location>
        <begin position="1037"/>
        <end position="1138"/>
    </location>
</feature>
<dbReference type="PANTHER" id="PTHR45889">
    <property type="entry name" value="IG-LIKE DOMAIN-CONTAINING PROTEIN"/>
    <property type="match status" value="1"/>
</dbReference>
<dbReference type="PANTHER" id="PTHR45889:SF8">
    <property type="entry name" value="IG-LIKE DOMAIN-CONTAINING PROTEIN"/>
    <property type="match status" value="1"/>
</dbReference>
<evidence type="ECO:0000256" key="1">
    <source>
        <dbReference type="ARBA" id="ARBA00004167"/>
    </source>
</evidence>
<evidence type="ECO:0000259" key="5">
    <source>
        <dbReference type="PROSITE" id="PS50835"/>
    </source>
</evidence>
<dbReference type="Pfam" id="PF13927">
    <property type="entry name" value="Ig_3"/>
    <property type="match status" value="7"/>
</dbReference>
<evidence type="ECO:0000256" key="3">
    <source>
        <dbReference type="ARBA" id="ARBA00023157"/>
    </source>
</evidence>
<dbReference type="RefSeq" id="XP_006811505.1">
    <property type="nucleotide sequence ID" value="XM_006811442.1"/>
</dbReference>
<feature type="domain" description="Ig-like" evidence="5">
    <location>
        <begin position="614"/>
        <end position="702"/>
    </location>
</feature>
<keyword evidence="3" id="KW-1015">Disulfide bond</keyword>
<evidence type="ECO:0000313" key="6">
    <source>
        <dbReference type="Proteomes" id="UP000694865"/>
    </source>
</evidence>
<keyword evidence="2" id="KW-0472">Membrane</keyword>
<comment type="subcellular location">
    <subcellularLocation>
        <location evidence="1">Membrane</location>
        <topology evidence="1">Single-pass membrane protein</topology>
    </subcellularLocation>
</comment>
<dbReference type="InterPro" id="IPR003599">
    <property type="entry name" value="Ig_sub"/>
</dbReference>
<dbReference type="InterPro" id="IPR007110">
    <property type="entry name" value="Ig-like_dom"/>
</dbReference>
<feature type="domain" description="Ig-like" evidence="5">
    <location>
        <begin position="411"/>
        <end position="500"/>
    </location>
</feature>
<accession>A0ABM0LUR4</accession>
<dbReference type="GeneID" id="102804026"/>
<dbReference type="PROSITE" id="PS50835">
    <property type="entry name" value="IG_LIKE"/>
    <property type="match status" value="10"/>
</dbReference>
<keyword evidence="6" id="KW-1185">Reference proteome</keyword>
<evidence type="ECO:0000256" key="2">
    <source>
        <dbReference type="ARBA" id="ARBA00023136"/>
    </source>
</evidence>
<dbReference type="SMART" id="SM00409">
    <property type="entry name" value="IG"/>
    <property type="match status" value="8"/>
</dbReference>
<keyword evidence="4" id="KW-0732">Signal</keyword>
<feature type="domain" description="Ig-like" evidence="5">
    <location>
        <begin position="1143"/>
        <end position="1229"/>
    </location>
</feature>
<dbReference type="SMART" id="SM00408">
    <property type="entry name" value="IGc2"/>
    <property type="match status" value="5"/>
</dbReference>